<evidence type="ECO:0000313" key="2">
    <source>
        <dbReference type="EMBL" id="CAF4237412.1"/>
    </source>
</evidence>
<dbReference type="AlphaFoldDB" id="A0A820DVI0"/>
<organism evidence="2 3">
    <name type="scientific">Rotaria sordida</name>
    <dbReference type="NCBI Taxonomy" id="392033"/>
    <lineage>
        <taxon>Eukaryota</taxon>
        <taxon>Metazoa</taxon>
        <taxon>Spiralia</taxon>
        <taxon>Gnathifera</taxon>
        <taxon>Rotifera</taxon>
        <taxon>Eurotatoria</taxon>
        <taxon>Bdelloidea</taxon>
        <taxon>Philodinida</taxon>
        <taxon>Philodinidae</taxon>
        <taxon>Rotaria</taxon>
    </lineage>
</organism>
<dbReference type="Proteomes" id="UP000663874">
    <property type="component" value="Unassembled WGS sequence"/>
</dbReference>
<proteinExistence type="predicted"/>
<sequence>MFHSRAQTFNGSEILEENIDLGLTVIINNVSSSQSENGIFISSFYSYICMTDKCNSIQSLKSVLQASTFQFIFASVMFQLHNSSGIYHPFPYSNYSNGEQSAPIGIKCYPCRNLTLLPPTTQCIRAQAVTCGTYICGSCYRTDTDPYDNRLAILRHHEIYYLKNKTNAIDFQYSCDLPYCNSENKQEEIRSLYTIKFDFQVFEDAQHSQTTIITSTVTDTSGSSQYNSAEVVLQYGMGIVFCLLTYFLVYYATNK</sequence>
<feature type="transmembrane region" description="Helical" evidence="1">
    <location>
        <begin position="232"/>
        <end position="252"/>
    </location>
</feature>
<keyword evidence="1" id="KW-1133">Transmembrane helix</keyword>
<evidence type="ECO:0000256" key="1">
    <source>
        <dbReference type="SAM" id="Phobius"/>
    </source>
</evidence>
<evidence type="ECO:0008006" key="4">
    <source>
        <dbReference type="Google" id="ProtNLM"/>
    </source>
</evidence>
<accession>A0A820DVI0</accession>
<name>A0A820DVI0_9BILA</name>
<keyword evidence="1" id="KW-0472">Membrane</keyword>
<keyword evidence="1" id="KW-0812">Transmembrane</keyword>
<evidence type="ECO:0000313" key="3">
    <source>
        <dbReference type="Proteomes" id="UP000663874"/>
    </source>
</evidence>
<protein>
    <recommendedName>
        <fullName evidence="4">Transmembrane protein</fullName>
    </recommendedName>
</protein>
<gene>
    <name evidence="2" type="ORF">FNK824_LOCUS38001</name>
</gene>
<dbReference type="EMBL" id="CAJOBE010020558">
    <property type="protein sequence ID" value="CAF4237412.1"/>
    <property type="molecule type" value="Genomic_DNA"/>
</dbReference>
<reference evidence="2" key="1">
    <citation type="submission" date="2021-02" db="EMBL/GenBank/DDBJ databases">
        <authorList>
            <person name="Nowell W R."/>
        </authorList>
    </citation>
    <scope>NUCLEOTIDE SEQUENCE</scope>
</reference>
<comment type="caution">
    <text evidence="2">The sequence shown here is derived from an EMBL/GenBank/DDBJ whole genome shotgun (WGS) entry which is preliminary data.</text>
</comment>